<gene>
    <name evidence="2" type="ORF">CGGC5_v016700</name>
</gene>
<protein>
    <submittedName>
        <fullName evidence="2">Uncharacterized protein</fullName>
    </submittedName>
</protein>
<dbReference type="GeneID" id="43621280"/>
<feature type="region of interest" description="Disordered" evidence="1">
    <location>
        <begin position="56"/>
        <end position="112"/>
    </location>
</feature>
<dbReference type="Proteomes" id="UP000011096">
    <property type="component" value="Unassembled WGS sequence"/>
</dbReference>
<name>A0A7J6IDS3_COLFN</name>
<keyword evidence="3" id="KW-1185">Reference proteome</keyword>
<feature type="compositionally biased region" description="Polar residues" evidence="1">
    <location>
        <begin position="58"/>
        <end position="68"/>
    </location>
</feature>
<dbReference type="AlphaFoldDB" id="A0A7J6IDS3"/>
<evidence type="ECO:0000313" key="2">
    <source>
        <dbReference type="EMBL" id="KAF4474478.1"/>
    </source>
</evidence>
<evidence type="ECO:0000256" key="1">
    <source>
        <dbReference type="SAM" id="MobiDB-lite"/>
    </source>
</evidence>
<reference evidence="2 3" key="2">
    <citation type="submission" date="2020-04" db="EMBL/GenBank/DDBJ databases">
        <title>Genome sequencing and assembly of multiple isolates from the Colletotrichum gloeosporioides species complex.</title>
        <authorList>
            <person name="Gan P."/>
            <person name="Shirasu K."/>
        </authorList>
    </citation>
    <scope>NUCLEOTIDE SEQUENCE [LARGE SCALE GENOMIC DNA]</scope>
    <source>
        <strain evidence="2 3">Nara gc5</strain>
    </source>
</reference>
<sequence>MFGGLVEFYENQRDPLGARQAGVPYLMTNGNPKSPARYLAINYVLDFVNGNYSYPARASSNAPLTTRQALRGSSREVSELRPKGISKAPPTSSPPRGNTPSGSGSVGSSSSAWRRLPFGFSRRSAGRSG</sequence>
<feature type="compositionally biased region" description="Low complexity" evidence="1">
    <location>
        <begin position="101"/>
        <end position="111"/>
    </location>
</feature>
<dbReference type="InParanoid" id="A0A7J6IDS3"/>
<organism evidence="2 3">
    <name type="scientific">Colletotrichum fructicola (strain Nara gc5)</name>
    <name type="common">Anthracnose fungus</name>
    <name type="synonym">Colletotrichum gloeosporioides (strain Nara gc5)</name>
    <dbReference type="NCBI Taxonomy" id="1213859"/>
    <lineage>
        <taxon>Eukaryota</taxon>
        <taxon>Fungi</taxon>
        <taxon>Dikarya</taxon>
        <taxon>Ascomycota</taxon>
        <taxon>Pezizomycotina</taxon>
        <taxon>Sordariomycetes</taxon>
        <taxon>Hypocreomycetidae</taxon>
        <taxon>Glomerellales</taxon>
        <taxon>Glomerellaceae</taxon>
        <taxon>Colletotrichum</taxon>
        <taxon>Colletotrichum gloeosporioides species complex</taxon>
    </lineage>
</organism>
<dbReference type="EMBL" id="ANPB02000011">
    <property type="protein sequence ID" value="KAF4474478.1"/>
    <property type="molecule type" value="Genomic_DNA"/>
</dbReference>
<dbReference type="RefSeq" id="XP_031884027.1">
    <property type="nucleotide sequence ID" value="XM_032037300.1"/>
</dbReference>
<evidence type="ECO:0000313" key="3">
    <source>
        <dbReference type="Proteomes" id="UP000011096"/>
    </source>
</evidence>
<proteinExistence type="predicted"/>
<reference evidence="2 3" key="1">
    <citation type="submission" date="2012-08" db="EMBL/GenBank/DDBJ databases">
        <authorList>
            <person name="Gan P.H.P."/>
            <person name="Ikeda K."/>
            <person name="Irieda H."/>
            <person name="Narusaka M."/>
            <person name="O'Connell R.J."/>
            <person name="Narusaka Y."/>
            <person name="Takano Y."/>
            <person name="Kubo Y."/>
            <person name="Shirasu K."/>
        </authorList>
    </citation>
    <scope>NUCLEOTIDE SEQUENCE [LARGE SCALE GENOMIC DNA]</scope>
    <source>
        <strain evidence="2 3">Nara gc5</strain>
    </source>
</reference>
<dbReference type="OrthoDB" id="5290015at2759"/>
<comment type="caution">
    <text evidence="2">The sequence shown here is derived from an EMBL/GenBank/DDBJ whole genome shotgun (WGS) entry which is preliminary data.</text>
</comment>
<feature type="compositionally biased region" description="Basic and acidic residues" evidence="1">
    <location>
        <begin position="73"/>
        <end position="82"/>
    </location>
</feature>
<accession>A0A7J6IDS3</accession>